<evidence type="ECO:0000313" key="1">
    <source>
        <dbReference type="EMBL" id="TDR28856.1"/>
    </source>
</evidence>
<dbReference type="OrthoDB" id="105300at2"/>
<protein>
    <recommendedName>
        <fullName evidence="3">Dienelactone hydrolase-related enzyme</fullName>
    </recommendedName>
</protein>
<sequence length="340" mass="38181">MFHSWLDRWDEGRAQRGEEAKETTDLILDADRAFPGMGAAEKLEEFCVLAETAAADPGFFDPPDSSGQTFELRDGWLKFPSDISTDVAENNIVWARITESGKRDKAVVIFHHWNAESRNRQIAGFLSWQGITVIEIAMPYHLERKRPGSLYADYMLSANLGRTVQAVRQAVWDGRKLIRWLKREGYRDVSVLGMSLGSWIAGLVAAHETAVSRASLFLTAGSLAEMVWTGRATRSIRKSLEPHLALAQLQRAWAPLDLENHADRLARPSLEIHVILASRDTVVLPDLSERLLKRLQNAGARVSVLRLNCGHYSLGRPPYILGAGWSLKRFLMRKREAAQA</sequence>
<name>A0A4R6Y126_9HYPH</name>
<evidence type="ECO:0008006" key="3">
    <source>
        <dbReference type="Google" id="ProtNLM"/>
    </source>
</evidence>
<dbReference type="Gene3D" id="3.40.50.1820">
    <property type="entry name" value="alpha/beta hydrolase"/>
    <property type="match status" value="1"/>
</dbReference>
<keyword evidence="2" id="KW-1185">Reference proteome</keyword>
<comment type="caution">
    <text evidence="1">The sequence shown here is derived from an EMBL/GenBank/DDBJ whole genome shotgun (WGS) entry which is preliminary data.</text>
</comment>
<evidence type="ECO:0000313" key="2">
    <source>
        <dbReference type="Proteomes" id="UP000294958"/>
    </source>
</evidence>
<dbReference type="AlphaFoldDB" id="A0A4R6Y126"/>
<dbReference type="InterPro" id="IPR029058">
    <property type="entry name" value="AB_hydrolase_fold"/>
</dbReference>
<dbReference type="EMBL" id="SNZF01000057">
    <property type="protein sequence ID" value="TDR28856.1"/>
    <property type="molecule type" value="Genomic_DNA"/>
</dbReference>
<proteinExistence type="predicted"/>
<dbReference type="RefSeq" id="WP_133676362.1">
    <property type="nucleotide sequence ID" value="NZ_SNZF01000057.1"/>
</dbReference>
<gene>
    <name evidence="1" type="ORF">DES43_1576</name>
</gene>
<dbReference type="InterPro" id="IPR058111">
    <property type="entry name" value="RcgR-like"/>
</dbReference>
<organism evidence="1 2">
    <name type="scientific">Aquamicrobium defluvii</name>
    <dbReference type="NCBI Taxonomy" id="69279"/>
    <lineage>
        <taxon>Bacteria</taxon>
        <taxon>Pseudomonadati</taxon>
        <taxon>Pseudomonadota</taxon>
        <taxon>Alphaproteobacteria</taxon>
        <taxon>Hyphomicrobiales</taxon>
        <taxon>Phyllobacteriaceae</taxon>
        <taxon>Aquamicrobium</taxon>
    </lineage>
</organism>
<dbReference type="NCBIfam" id="NF047337">
    <property type="entry name" value="hydrolase_RcgR"/>
    <property type="match status" value="1"/>
</dbReference>
<dbReference type="Proteomes" id="UP000294958">
    <property type="component" value="Unassembled WGS sequence"/>
</dbReference>
<dbReference type="SUPFAM" id="SSF53474">
    <property type="entry name" value="alpha/beta-Hydrolases"/>
    <property type="match status" value="1"/>
</dbReference>
<accession>A0A4R6Y126</accession>
<reference evidence="1 2" key="1">
    <citation type="submission" date="2019-03" db="EMBL/GenBank/DDBJ databases">
        <title>Genomic Encyclopedia of Type Strains, Phase IV (KMG-IV): sequencing the most valuable type-strain genomes for metagenomic binning, comparative biology and taxonomic classification.</title>
        <authorList>
            <person name="Goeker M."/>
        </authorList>
    </citation>
    <scope>NUCLEOTIDE SEQUENCE [LARGE SCALE GENOMIC DNA]</scope>
    <source>
        <strain evidence="1 2">DSM 11603</strain>
    </source>
</reference>